<evidence type="ECO:0000256" key="1">
    <source>
        <dbReference type="ARBA" id="ARBA00004167"/>
    </source>
</evidence>
<evidence type="ECO:0000256" key="6">
    <source>
        <dbReference type="SAM" id="Phobius"/>
    </source>
</evidence>
<dbReference type="GO" id="GO:0016020">
    <property type="term" value="C:membrane"/>
    <property type="evidence" value="ECO:0007669"/>
    <property type="project" value="UniProtKB-SubCell"/>
</dbReference>
<dbReference type="EMBL" id="MU404350">
    <property type="protein sequence ID" value="KAI1617550.1"/>
    <property type="molecule type" value="Genomic_DNA"/>
</dbReference>
<dbReference type="Proteomes" id="UP001203852">
    <property type="component" value="Unassembled WGS sequence"/>
</dbReference>
<keyword evidence="2 6" id="KW-0812">Transmembrane</keyword>
<feature type="region of interest" description="Disordered" evidence="5">
    <location>
        <begin position="163"/>
        <end position="208"/>
    </location>
</feature>
<proteinExistence type="predicted"/>
<accession>A0AAN6E3P3</accession>
<feature type="compositionally biased region" description="Basic and acidic residues" evidence="5">
    <location>
        <begin position="255"/>
        <end position="284"/>
    </location>
</feature>
<comment type="caution">
    <text evidence="7">The sequence shown here is derived from an EMBL/GenBank/DDBJ whole genome shotgun (WGS) entry which is preliminary data.</text>
</comment>
<feature type="compositionally biased region" description="Low complexity" evidence="5">
    <location>
        <begin position="163"/>
        <end position="207"/>
    </location>
</feature>
<feature type="transmembrane region" description="Helical" evidence="6">
    <location>
        <begin position="214"/>
        <end position="235"/>
    </location>
</feature>
<name>A0AAN6E3P3_9EURO</name>
<feature type="region of interest" description="Disordered" evidence="5">
    <location>
        <begin position="242"/>
        <end position="306"/>
    </location>
</feature>
<dbReference type="CDD" id="cd12087">
    <property type="entry name" value="TM_EGFR-like"/>
    <property type="match status" value="1"/>
</dbReference>
<dbReference type="InterPro" id="IPR051694">
    <property type="entry name" value="Immunoregulatory_rcpt-like"/>
</dbReference>
<keyword evidence="8" id="KW-1185">Reference proteome</keyword>
<organism evidence="7 8">
    <name type="scientific">Exophiala viscosa</name>
    <dbReference type="NCBI Taxonomy" id="2486360"/>
    <lineage>
        <taxon>Eukaryota</taxon>
        <taxon>Fungi</taxon>
        <taxon>Dikarya</taxon>
        <taxon>Ascomycota</taxon>
        <taxon>Pezizomycotina</taxon>
        <taxon>Eurotiomycetes</taxon>
        <taxon>Chaetothyriomycetidae</taxon>
        <taxon>Chaetothyriales</taxon>
        <taxon>Herpotrichiellaceae</taxon>
        <taxon>Exophiala</taxon>
    </lineage>
</organism>
<evidence type="ECO:0000256" key="3">
    <source>
        <dbReference type="ARBA" id="ARBA00022989"/>
    </source>
</evidence>
<evidence type="ECO:0000313" key="7">
    <source>
        <dbReference type="EMBL" id="KAI1617550.1"/>
    </source>
</evidence>
<evidence type="ECO:0000256" key="2">
    <source>
        <dbReference type="ARBA" id="ARBA00022692"/>
    </source>
</evidence>
<evidence type="ECO:0000256" key="5">
    <source>
        <dbReference type="SAM" id="MobiDB-lite"/>
    </source>
</evidence>
<evidence type="ECO:0000256" key="4">
    <source>
        <dbReference type="ARBA" id="ARBA00023136"/>
    </source>
</evidence>
<keyword evidence="3 6" id="KW-1133">Transmembrane helix</keyword>
<protein>
    <recommendedName>
        <fullName evidence="9">Mid2 domain-containing protein</fullName>
    </recommendedName>
</protein>
<dbReference type="AlphaFoldDB" id="A0AAN6E3P3"/>
<evidence type="ECO:0008006" key="9">
    <source>
        <dbReference type="Google" id="ProtNLM"/>
    </source>
</evidence>
<gene>
    <name evidence="7" type="ORF">EDD36DRAFT_4302</name>
</gene>
<sequence length="306" mass="31323">MVNCYRKANSTDISDTSAVDAACSVITTAELYSPCCPIKSDDALGNGNLCLSEYLCWESSPPSGGSGFLAASCTDQSYESDQCTSHCTDNPVPDVIYNPDTGLWACCGWSYSDGVDCAHPTNETWSGLAPSILLAAASSSSTIAGTATLISSSSILTSVATTSSTTSSSSSSSTSTSTSTAADTTASSPTSTASSSASSPIASKSSGASGGAKAGIAVGVIAAVVLVALGVFFLWTRNRKQQRGYGDGPGLQRPSVDKPGPRDGEYKYRDYRPPAIEMHSDPPRSELPTDAPMHPADGRTGLAEMS</sequence>
<keyword evidence="4 6" id="KW-0472">Membrane</keyword>
<dbReference type="GO" id="GO:0071944">
    <property type="term" value="C:cell periphery"/>
    <property type="evidence" value="ECO:0007669"/>
    <property type="project" value="UniProtKB-ARBA"/>
</dbReference>
<comment type="subcellular location">
    <subcellularLocation>
        <location evidence="1">Membrane</location>
        <topology evidence="1">Single-pass membrane protein</topology>
    </subcellularLocation>
</comment>
<dbReference type="PANTHER" id="PTHR15549">
    <property type="entry name" value="PAIRED IMMUNOGLOBULIN-LIKE TYPE 2 RECEPTOR"/>
    <property type="match status" value="1"/>
</dbReference>
<reference evidence="7" key="1">
    <citation type="journal article" date="2022" name="bioRxiv">
        <title>Deciphering the potential niche of two novel black yeast fungi from a biological soil crust based on their genomes, phenotypes, and melanin regulation.</title>
        <authorList>
            <consortium name="DOE Joint Genome Institute"/>
            <person name="Carr E.C."/>
            <person name="Barton Q."/>
            <person name="Grambo S."/>
            <person name="Sullivan M."/>
            <person name="Renfro C.M."/>
            <person name="Kuo A."/>
            <person name="Pangilinan J."/>
            <person name="Lipzen A."/>
            <person name="Keymanesh K."/>
            <person name="Savage E."/>
            <person name="Barry K."/>
            <person name="Grigoriev I.V."/>
            <person name="Riekhof W.R."/>
            <person name="Harris S.S."/>
        </authorList>
    </citation>
    <scope>NUCLEOTIDE SEQUENCE</scope>
    <source>
        <strain evidence="7">JF 03-4F</strain>
    </source>
</reference>
<evidence type="ECO:0000313" key="8">
    <source>
        <dbReference type="Proteomes" id="UP001203852"/>
    </source>
</evidence>